<evidence type="ECO:0000313" key="2">
    <source>
        <dbReference type="EMBL" id="MBB2205095.1"/>
    </source>
</evidence>
<accession>A0A7W4KE08</accession>
<feature type="signal peptide" evidence="1">
    <location>
        <begin position="1"/>
        <end position="31"/>
    </location>
</feature>
<gene>
    <name evidence="2" type="ORF">HLH27_08700</name>
</gene>
<keyword evidence="3" id="KW-1185">Reference proteome</keyword>
<feature type="chain" id="PRO_5031533986" description="DUF4412 domain-containing protein" evidence="1">
    <location>
        <begin position="32"/>
        <end position="200"/>
    </location>
</feature>
<keyword evidence="1" id="KW-0732">Signal</keyword>
<comment type="caution">
    <text evidence="2">The sequence shown here is derived from an EMBL/GenBank/DDBJ whole genome shotgun (WGS) entry which is preliminary data.</text>
</comment>
<sequence length="200" mass="21323">MTAPSRRPARAALVPALVLALAQPVASAAWAEADAPFVTPQQDVDIRYALASPDPSVPLQHQRMRWSAATRRQRVDPDGSATYMITDYGTAQLTVIDQAHGARTVIPAPGPALSQPGQRAAGDWARGETMLVAGESCTVWHTHDTDGRVSDVCYSDGGDMLQVTQDDRIVVRAEQVSHASQPDSVFAVPPGLKTIQAAHP</sequence>
<evidence type="ECO:0000256" key="1">
    <source>
        <dbReference type="SAM" id="SignalP"/>
    </source>
</evidence>
<organism evidence="2 3">
    <name type="scientific">Gluconacetobacter takamatsuzukensis</name>
    <dbReference type="NCBI Taxonomy" id="1286190"/>
    <lineage>
        <taxon>Bacteria</taxon>
        <taxon>Pseudomonadati</taxon>
        <taxon>Pseudomonadota</taxon>
        <taxon>Alphaproteobacteria</taxon>
        <taxon>Acetobacterales</taxon>
        <taxon>Acetobacteraceae</taxon>
        <taxon>Gluconacetobacter</taxon>
    </lineage>
</organism>
<dbReference type="SUPFAM" id="SSF101898">
    <property type="entry name" value="NHL repeat"/>
    <property type="match status" value="1"/>
</dbReference>
<evidence type="ECO:0000313" key="3">
    <source>
        <dbReference type="Proteomes" id="UP000540556"/>
    </source>
</evidence>
<dbReference type="RefSeq" id="WP_182949599.1">
    <property type="nucleotide sequence ID" value="NZ_JABEQK010000005.1"/>
</dbReference>
<dbReference type="EMBL" id="JABEQK010000005">
    <property type="protein sequence ID" value="MBB2205095.1"/>
    <property type="molecule type" value="Genomic_DNA"/>
</dbReference>
<name>A0A7W4KE08_9PROT</name>
<dbReference type="AlphaFoldDB" id="A0A7W4KE08"/>
<dbReference type="Proteomes" id="UP000540556">
    <property type="component" value="Unassembled WGS sequence"/>
</dbReference>
<reference evidence="2 3" key="1">
    <citation type="submission" date="2020-04" db="EMBL/GenBank/DDBJ databases">
        <title>Description of novel Gluconacetobacter.</title>
        <authorList>
            <person name="Sombolestani A."/>
        </authorList>
    </citation>
    <scope>NUCLEOTIDE SEQUENCE [LARGE SCALE GENOMIC DNA]</scope>
    <source>
        <strain evidence="2 3">LMG 27800</strain>
    </source>
</reference>
<evidence type="ECO:0008006" key="4">
    <source>
        <dbReference type="Google" id="ProtNLM"/>
    </source>
</evidence>
<protein>
    <recommendedName>
        <fullName evidence="4">DUF4412 domain-containing protein</fullName>
    </recommendedName>
</protein>
<proteinExistence type="predicted"/>